<feature type="domain" description="Alpha-L-rhamnosidase C-terminal" evidence="4">
    <location>
        <begin position="727"/>
        <end position="780"/>
    </location>
</feature>
<protein>
    <recommendedName>
        <fullName evidence="7">Alpha-L-rhamnosidase</fullName>
    </recommendedName>
</protein>
<sequence>MNKLLSMRPLFTFRRAARKWWLAAALVLAAVSPAFPQDVQISPSLLSGQWNAHWISCPGIAPRDYGVYHFRKTLLLPAKPGHFTVHVSADNRYRLYVNGTPVGRGPARGDLYHWCFESYDLAPYLKAGKNVIAALVWNMGVDAPVAQLSNQTAFLLQGDTRAEQSANSDNTWQVYHDTAYRSCATDMGALLHSYTAVGVGDEVNGAVYPWGWEQPGYDDASWLPARVLPAMVAITGYGTDNLWTLVPRTIPQPEERLQRLQAVRRATVKDAGDFIRGQSRTLPPHSNIRILLDQRFETNAYPVLKVSGGKGASIRLTYAEALFDAQGRKGNRNEVDGKDIRGLYDIFYPDGGAQRIFSPLWFRTYRYLQLDIRTGGEPLTIDDLYGLYTAYPFEHKATFASSDSSLKAIWETGWRTARLCAGETYFDCPYYEQLQYEADTRIQALISLYNAGDDRLMRKAINDFYNSRVPEGLTQGRYPSSRLQVIPTFSLFWVSMLYDYWMHRTDDAFLEKYLDAAARVLKWYAMHVDSSRGMLGPMKWWNFTDWNNAFSNGVPDGATDGHSAVITLQYAYTLNQASALFAYFGRKEEAERYRRLAASLAQHTYRQCFDATRMEMANTPEKQAFSQHAGIMAVLADAVPADEQQKVMRRILDDSTLSQATFYYRFYLTRALVKAGMGNLYYGQLKPWREMLKNGLTTFAENPDPTRSDCHAWSASPNYDFLATLCGIMPSAPGFKTVSIAPEPGSLREIKASMPHPYGTLSVHLRRSGEHGIHAEIVLPGRLTGTFRWQGKTVSLKPGKQTVDL</sequence>
<dbReference type="InterPro" id="IPR008979">
    <property type="entry name" value="Galactose-bd-like_sf"/>
</dbReference>
<evidence type="ECO:0008006" key="7">
    <source>
        <dbReference type="Google" id="ProtNLM"/>
    </source>
</evidence>
<dbReference type="SUPFAM" id="SSF48208">
    <property type="entry name" value="Six-hairpin glycosidases"/>
    <property type="match status" value="1"/>
</dbReference>
<comment type="caution">
    <text evidence="5">The sequence shown here is derived from an EMBL/GenBank/DDBJ whole genome shotgun (WGS) entry which is preliminary data.</text>
</comment>
<accession>A0ABP8G9C0</accession>
<dbReference type="PANTHER" id="PTHR34987:SF2">
    <property type="entry name" value="B, PUTATIVE (AFU_ORTHOLOGUE AFUA_7G05040)-RELATED"/>
    <property type="match status" value="1"/>
</dbReference>
<dbReference type="Proteomes" id="UP001501207">
    <property type="component" value="Unassembled WGS sequence"/>
</dbReference>
<keyword evidence="6" id="KW-1185">Reference proteome</keyword>
<dbReference type="InterPro" id="IPR012341">
    <property type="entry name" value="6hp_glycosidase-like_sf"/>
</dbReference>
<dbReference type="InterPro" id="IPR035398">
    <property type="entry name" value="Bac_rhamnosid_C"/>
</dbReference>
<reference evidence="6" key="1">
    <citation type="journal article" date="2019" name="Int. J. Syst. Evol. Microbiol.">
        <title>The Global Catalogue of Microorganisms (GCM) 10K type strain sequencing project: providing services to taxonomists for standard genome sequencing and annotation.</title>
        <authorList>
            <consortium name="The Broad Institute Genomics Platform"/>
            <consortium name="The Broad Institute Genome Sequencing Center for Infectious Disease"/>
            <person name="Wu L."/>
            <person name="Ma J."/>
        </authorList>
    </citation>
    <scope>NUCLEOTIDE SEQUENCE [LARGE SCALE GENOMIC DNA]</scope>
    <source>
        <strain evidence="6">JCM 17664</strain>
    </source>
</reference>
<evidence type="ECO:0000256" key="1">
    <source>
        <dbReference type="SAM" id="SignalP"/>
    </source>
</evidence>
<dbReference type="Pfam" id="PF08531">
    <property type="entry name" value="Bac_rhamnosid_N"/>
    <property type="match status" value="1"/>
</dbReference>
<dbReference type="EMBL" id="BAABFN010000022">
    <property type="protein sequence ID" value="GAA4319594.1"/>
    <property type="molecule type" value="Genomic_DNA"/>
</dbReference>
<evidence type="ECO:0000259" key="3">
    <source>
        <dbReference type="Pfam" id="PF17389"/>
    </source>
</evidence>
<dbReference type="InterPro" id="IPR013737">
    <property type="entry name" value="Bac_rhamnosid_N"/>
</dbReference>
<keyword evidence="1" id="KW-0732">Signal</keyword>
<dbReference type="Gene3D" id="2.60.120.260">
    <property type="entry name" value="Galactose-binding domain-like"/>
    <property type="match status" value="1"/>
</dbReference>
<gene>
    <name evidence="5" type="ORF">GCM10023143_33140</name>
</gene>
<feature type="domain" description="Bacterial alpha-L-rhamnosidase N-terminal" evidence="2">
    <location>
        <begin position="84"/>
        <end position="230"/>
    </location>
</feature>
<feature type="chain" id="PRO_5046217973" description="Alpha-L-rhamnosidase" evidence="1">
    <location>
        <begin position="37"/>
        <end position="805"/>
    </location>
</feature>
<feature type="signal peptide" evidence="1">
    <location>
        <begin position="1"/>
        <end position="36"/>
    </location>
</feature>
<name>A0ABP8G9C0_9BACT</name>
<evidence type="ECO:0000313" key="5">
    <source>
        <dbReference type="EMBL" id="GAA4319594.1"/>
    </source>
</evidence>
<dbReference type="Pfam" id="PF17390">
    <property type="entry name" value="Bac_rhamnosid_C"/>
    <property type="match status" value="1"/>
</dbReference>
<dbReference type="InterPro" id="IPR008928">
    <property type="entry name" value="6-hairpin_glycosidase_sf"/>
</dbReference>
<dbReference type="Gene3D" id="1.50.10.10">
    <property type="match status" value="1"/>
</dbReference>
<feature type="domain" description="Alpha-L-rhamnosidase six-hairpin glycosidase" evidence="3">
    <location>
        <begin position="395"/>
        <end position="718"/>
    </location>
</feature>
<dbReference type="InterPro" id="IPR035396">
    <property type="entry name" value="Bac_rhamnosid6H"/>
</dbReference>
<dbReference type="Pfam" id="PF17389">
    <property type="entry name" value="Bac_rhamnosid6H"/>
    <property type="match status" value="1"/>
</dbReference>
<evidence type="ECO:0000313" key="6">
    <source>
        <dbReference type="Proteomes" id="UP001501207"/>
    </source>
</evidence>
<evidence type="ECO:0000259" key="2">
    <source>
        <dbReference type="Pfam" id="PF08531"/>
    </source>
</evidence>
<dbReference type="PANTHER" id="PTHR34987">
    <property type="entry name" value="C, PUTATIVE (AFU_ORTHOLOGUE AFUA_3G02880)-RELATED"/>
    <property type="match status" value="1"/>
</dbReference>
<dbReference type="SUPFAM" id="SSF49785">
    <property type="entry name" value="Galactose-binding domain-like"/>
    <property type="match status" value="1"/>
</dbReference>
<evidence type="ECO:0000259" key="4">
    <source>
        <dbReference type="Pfam" id="PF17390"/>
    </source>
</evidence>
<dbReference type="Gene3D" id="2.60.420.10">
    <property type="entry name" value="Maltose phosphorylase, domain 3"/>
    <property type="match status" value="1"/>
</dbReference>
<proteinExistence type="predicted"/>
<organism evidence="5 6">
    <name type="scientific">Compostibacter hankyongensis</name>
    <dbReference type="NCBI Taxonomy" id="1007089"/>
    <lineage>
        <taxon>Bacteria</taxon>
        <taxon>Pseudomonadati</taxon>
        <taxon>Bacteroidota</taxon>
        <taxon>Chitinophagia</taxon>
        <taxon>Chitinophagales</taxon>
        <taxon>Chitinophagaceae</taxon>
        <taxon>Compostibacter</taxon>
    </lineage>
</organism>